<evidence type="ECO:0000313" key="3">
    <source>
        <dbReference type="Proteomes" id="UP000663918"/>
    </source>
</evidence>
<evidence type="ECO:0008006" key="4">
    <source>
        <dbReference type="Google" id="ProtNLM"/>
    </source>
</evidence>
<organism evidence="2 3">
    <name type="scientific">Brevundimonas goettingensis</name>
    <dbReference type="NCBI Taxonomy" id="2774190"/>
    <lineage>
        <taxon>Bacteria</taxon>
        <taxon>Pseudomonadati</taxon>
        <taxon>Pseudomonadota</taxon>
        <taxon>Alphaproteobacteria</taxon>
        <taxon>Caulobacterales</taxon>
        <taxon>Caulobacteraceae</taxon>
        <taxon>Brevundimonas</taxon>
    </lineage>
</organism>
<feature type="transmembrane region" description="Helical" evidence="1">
    <location>
        <begin position="72"/>
        <end position="95"/>
    </location>
</feature>
<feature type="transmembrane region" description="Helical" evidence="1">
    <location>
        <begin position="116"/>
        <end position="136"/>
    </location>
</feature>
<evidence type="ECO:0000256" key="1">
    <source>
        <dbReference type="SAM" id="Phobius"/>
    </source>
</evidence>
<reference evidence="2" key="1">
    <citation type="submission" date="2020-09" db="EMBL/GenBank/DDBJ databases">
        <title>Brevundimonas sp. LVF2 isolated from a puddle in Goettingen, Germany.</title>
        <authorList>
            <person name="Friedrich I."/>
            <person name="Klassen A."/>
            <person name="Hannes N."/>
            <person name="Schneider D."/>
            <person name="Hertel R."/>
            <person name="Daniel R."/>
        </authorList>
    </citation>
    <scope>NUCLEOTIDE SEQUENCE</scope>
    <source>
        <strain evidence="2">LVF2</strain>
    </source>
</reference>
<feature type="transmembrane region" description="Helical" evidence="1">
    <location>
        <begin position="236"/>
        <end position="267"/>
    </location>
</feature>
<protein>
    <recommendedName>
        <fullName evidence="4">Glycerophosphoryl diester phosphodiesterase membrane domain-containing protein</fullName>
    </recommendedName>
</protein>
<evidence type="ECO:0000313" key="2">
    <source>
        <dbReference type="EMBL" id="QTC89775.1"/>
    </source>
</evidence>
<dbReference type="AlphaFoldDB" id="A0A975C104"/>
<proteinExistence type="predicted"/>
<keyword evidence="3" id="KW-1185">Reference proteome</keyword>
<keyword evidence="1" id="KW-0472">Membrane</keyword>
<keyword evidence="1" id="KW-0812">Transmembrane</keyword>
<feature type="transmembrane region" description="Helical" evidence="1">
    <location>
        <begin position="148"/>
        <end position="174"/>
    </location>
</feature>
<name>A0A975C104_9CAUL</name>
<feature type="transmembrane region" description="Helical" evidence="1">
    <location>
        <begin position="21"/>
        <end position="46"/>
    </location>
</feature>
<feature type="transmembrane region" description="Helical" evidence="1">
    <location>
        <begin position="195"/>
        <end position="224"/>
    </location>
</feature>
<gene>
    <name evidence="2" type="ORF">IFJ75_10665</name>
</gene>
<accession>A0A975C104</accession>
<dbReference type="EMBL" id="CP062222">
    <property type="protein sequence ID" value="QTC89775.1"/>
    <property type="molecule type" value="Genomic_DNA"/>
</dbReference>
<sequence>MSFSATEAAFEGFRVTRHHPMAVLAWALVSLVAVLGMAFIAMPILAPVADEFRGLLASGFTTEPSAAMSARFSYAAMATIPVSLVMQAILLPAIYRAMRQSGGDRFGFLRLGHDELRVFGAQVIVTLVSLLVSQGGEMLGTLAGGAGGAGLALLVEVVVMLASLYLSVRLVLVAPAAFAQGRIDLKAGWTATAGLFWPLIGMAIIAGFMAFVVMLLLGIVALPITVGMTGGAAGPAGLIAAGGLLIILSLALAMTTVILVAPFMVAYREARAPARA</sequence>
<dbReference type="Proteomes" id="UP000663918">
    <property type="component" value="Chromosome"/>
</dbReference>
<keyword evidence="1" id="KW-1133">Transmembrane helix</keyword>
<dbReference type="RefSeq" id="WP_207868025.1">
    <property type="nucleotide sequence ID" value="NZ_CP062222.1"/>
</dbReference>
<dbReference type="KEGG" id="bgoe:IFJ75_10665"/>